<feature type="region of interest" description="Disordered" evidence="11">
    <location>
        <begin position="86"/>
        <end position="137"/>
    </location>
</feature>
<keyword evidence="4" id="KW-0862">Zinc</keyword>
<comment type="subcellular location">
    <subcellularLocation>
        <location evidence="1 10">Nucleus</location>
    </subcellularLocation>
</comment>
<name>A0AAD2FUE2_9STRA</name>
<reference evidence="12" key="1">
    <citation type="submission" date="2023-08" db="EMBL/GenBank/DDBJ databases">
        <authorList>
            <person name="Audoor S."/>
            <person name="Bilcke G."/>
        </authorList>
    </citation>
    <scope>NUCLEOTIDE SEQUENCE</scope>
</reference>
<dbReference type="Proteomes" id="UP001295423">
    <property type="component" value="Unassembled WGS sequence"/>
</dbReference>
<comment type="similarity">
    <text evidence="10">Belongs to the SGF11 family.</text>
</comment>
<protein>
    <recommendedName>
        <fullName evidence="10">SAGA-associated factor 11</fullName>
    </recommendedName>
</protein>
<keyword evidence="8" id="KW-0804">Transcription</keyword>
<evidence type="ECO:0000256" key="10">
    <source>
        <dbReference type="RuleBase" id="RU261113"/>
    </source>
</evidence>
<keyword evidence="9" id="KW-0539">Nucleus</keyword>
<evidence type="ECO:0000256" key="11">
    <source>
        <dbReference type="SAM" id="MobiDB-lite"/>
    </source>
</evidence>
<keyword evidence="3" id="KW-0863">Zinc-finger</keyword>
<evidence type="ECO:0000313" key="13">
    <source>
        <dbReference type="Proteomes" id="UP001295423"/>
    </source>
</evidence>
<dbReference type="EMBL" id="CAKOGP040001836">
    <property type="protein sequence ID" value="CAJ1953695.1"/>
    <property type="molecule type" value="Genomic_DNA"/>
</dbReference>
<sequence length="202" mass="22077">MSSNDQQKAESSEDKIIDSIYEHIVRSVCIDVACNMHELIKTGALPPSELIATSSRHEIYPELYHSKSPSEVTAILESFGTYQTPTVSRKRKLPSGETSEDDPDGQDGPSKSTDEDSEGDEDFVDPSNTIEDKPSTKQAISNLDIWGKFPPKEPKKTVKCAVCSRFVSTSRFASHLDKCMGLSTARGSSGNPPRASAYTAMK</sequence>
<evidence type="ECO:0000256" key="4">
    <source>
        <dbReference type="ARBA" id="ARBA00022833"/>
    </source>
</evidence>
<keyword evidence="6" id="KW-0805">Transcription regulation</keyword>
<dbReference type="Pfam" id="PF08209">
    <property type="entry name" value="Sgf11"/>
    <property type="match status" value="1"/>
</dbReference>
<keyword evidence="2" id="KW-0479">Metal-binding</keyword>
<feature type="compositionally biased region" description="Acidic residues" evidence="11">
    <location>
        <begin position="115"/>
        <end position="124"/>
    </location>
</feature>
<comment type="caution">
    <text evidence="12">The sequence shown here is derived from an EMBL/GenBank/DDBJ whole genome shotgun (WGS) entry which is preliminary data.</text>
</comment>
<evidence type="ECO:0000256" key="5">
    <source>
        <dbReference type="ARBA" id="ARBA00022853"/>
    </source>
</evidence>
<evidence type="ECO:0000256" key="2">
    <source>
        <dbReference type="ARBA" id="ARBA00022723"/>
    </source>
</evidence>
<evidence type="ECO:0000256" key="1">
    <source>
        <dbReference type="ARBA" id="ARBA00004123"/>
    </source>
</evidence>
<evidence type="ECO:0000256" key="6">
    <source>
        <dbReference type="ARBA" id="ARBA00023015"/>
    </source>
</evidence>
<dbReference type="Gene3D" id="3.30.160.60">
    <property type="entry name" value="Classic Zinc Finger"/>
    <property type="match status" value="1"/>
</dbReference>
<dbReference type="AlphaFoldDB" id="A0AAD2FUE2"/>
<dbReference type="GO" id="GO:0006325">
    <property type="term" value="P:chromatin organization"/>
    <property type="evidence" value="ECO:0007669"/>
    <property type="project" value="UniProtKB-KW"/>
</dbReference>
<dbReference type="GO" id="GO:0070461">
    <property type="term" value="C:SAGA-type complex"/>
    <property type="evidence" value="ECO:0007669"/>
    <property type="project" value="UniProtKB-ARBA"/>
</dbReference>
<evidence type="ECO:0000256" key="3">
    <source>
        <dbReference type="ARBA" id="ARBA00022771"/>
    </source>
</evidence>
<keyword evidence="5" id="KW-0156">Chromatin regulator</keyword>
<organism evidence="12 13">
    <name type="scientific">Cylindrotheca closterium</name>
    <dbReference type="NCBI Taxonomy" id="2856"/>
    <lineage>
        <taxon>Eukaryota</taxon>
        <taxon>Sar</taxon>
        <taxon>Stramenopiles</taxon>
        <taxon>Ochrophyta</taxon>
        <taxon>Bacillariophyta</taxon>
        <taxon>Bacillariophyceae</taxon>
        <taxon>Bacillariophycidae</taxon>
        <taxon>Bacillariales</taxon>
        <taxon>Bacillariaceae</taxon>
        <taxon>Cylindrotheca</taxon>
    </lineage>
</organism>
<evidence type="ECO:0000256" key="7">
    <source>
        <dbReference type="ARBA" id="ARBA00023159"/>
    </source>
</evidence>
<accession>A0AAD2FUE2</accession>
<dbReference type="PANTHER" id="PTHR47674">
    <property type="entry name" value="SAGA-ASSOCIATED FACTOR 11"/>
    <property type="match status" value="1"/>
</dbReference>
<dbReference type="GO" id="GO:0005634">
    <property type="term" value="C:nucleus"/>
    <property type="evidence" value="ECO:0007669"/>
    <property type="project" value="UniProtKB-SubCell"/>
</dbReference>
<evidence type="ECO:0000313" key="12">
    <source>
        <dbReference type="EMBL" id="CAJ1953695.1"/>
    </source>
</evidence>
<proteinExistence type="inferred from homology"/>
<evidence type="ECO:0000256" key="9">
    <source>
        <dbReference type="ARBA" id="ARBA00023242"/>
    </source>
</evidence>
<keyword evidence="13" id="KW-1185">Reference proteome</keyword>
<dbReference type="GO" id="GO:0008270">
    <property type="term" value="F:zinc ion binding"/>
    <property type="evidence" value="ECO:0007669"/>
    <property type="project" value="UniProtKB-KW"/>
</dbReference>
<dbReference type="PANTHER" id="PTHR47674:SF3">
    <property type="entry name" value="SAGA-ASSOCIATED FACTOR 11"/>
    <property type="match status" value="1"/>
</dbReference>
<evidence type="ECO:0000256" key="8">
    <source>
        <dbReference type="ARBA" id="ARBA00023163"/>
    </source>
</evidence>
<dbReference type="InterPro" id="IPR013246">
    <property type="entry name" value="SAGA_su_Sgf11"/>
</dbReference>
<keyword evidence="7 10" id="KW-0010">Activator</keyword>
<gene>
    <name evidence="12" type="ORF">CYCCA115_LOCUS14298</name>
</gene>